<proteinExistence type="inferred from homology"/>
<dbReference type="EMBL" id="JAPFRF010000006">
    <property type="protein sequence ID" value="KAJ7329282.1"/>
    <property type="molecule type" value="Genomic_DNA"/>
</dbReference>
<dbReference type="SMART" id="SM00368">
    <property type="entry name" value="LRR_RI"/>
    <property type="match status" value="3"/>
</dbReference>
<dbReference type="FunFam" id="3.80.10.10:FF:000070">
    <property type="entry name" value="Centrosomal protein of 78 kDa"/>
    <property type="match status" value="1"/>
</dbReference>
<dbReference type="GO" id="GO:0005814">
    <property type="term" value="C:centriole"/>
    <property type="evidence" value="ECO:0007669"/>
    <property type="project" value="UniProtKB-SubCell"/>
</dbReference>
<feature type="coiled-coil region" evidence="10">
    <location>
        <begin position="466"/>
        <end position="514"/>
    </location>
</feature>
<keyword evidence="10" id="KW-0175">Coiled coil</keyword>
<dbReference type="InterPro" id="IPR026212">
    <property type="entry name" value="Cep78"/>
</dbReference>
<dbReference type="InterPro" id="IPR032675">
    <property type="entry name" value="LRR_dom_sf"/>
</dbReference>
<feature type="compositionally biased region" description="Acidic residues" evidence="11">
    <location>
        <begin position="435"/>
        <end position="445"/>
    </location>
</feature>
<evidence type="ECO:0000256" key="2">
    <source>
        <dbReference type="ARBA" id="ARBA00004120"/>
    </source>
</evidence>
<dbReference type="OrthoDB" id="78308at2759"/>
<evidence type="ECO:0000256" key="8">
    <source>
        <dbReference type="ARBA" id="ARBA00061070"/>
    </source>
</evidence>
<feature type="region of interest" description="Disordered" evidence="11">
    <location>
        <begin position="434"/>
        <end position="454"/>
    </location>
</feature>
<evidence type="ECO:0000256" key="11">
    <source>
        <dbReference type="SAM" id="MobiDB-lite"/>
    </source>
</evidence>
<comment type="subcellular location">
    <subcellularLocation>
        <location evidence="2">Cytoplasm</location>
        <location evidence="2">Cytoskeleton</location>
        <location evidence="2">Cilium basal body</location>
    </subcellularLocation>
    <subcellularLocation>
        <location evidence="1">Cytoplasm</location>
        <location evidence="1">Cytoskeleton</location>
        <location evidence="1">Microtubule organizing center</location>
        <location evidence="1">Centrosome</location>
        <location evidence="1">Centriole</location>
    </subcellularLocation>
</comment>
<keyword evidence="7" id="KW-0966">Cell projection</keyword>
<evidence type="ECO:0000256" key="10">
    <source>
        <dbReference type="SAM" id="Coils"/>
    </source>
</evidence>
<dbReference type="PANTHER" id="PTHR24110:SF3">
    <property type="entry name" value="CENTROSOMAL PROTEIN OF 78 KDA"/>
    <property type="match status" value="1"/>
</dbReference>
<evidence type="ECO:0000256" key="5">
    <source>
        <dbReference type="ARBA" id="ARBA00023069"/>
    </source>
</evidence>
<feature type="region of interest" description="Disordered" evidence="11">
    <location>
        <begin position="736"/>
        <end position="769"/>
    </location>
</feature>
<dbReference type="Gene3D" id="3.80.10.10">
    <property type="entry name" value="Ribonuclease Inhibitor"/>
    <property type="match status" value="2"/>
</dbReference>
<keyword evidence="6" id="KW-0206">Cytoskeleton</keyword>
<dbReference type="GO" id="GO:0030317">
    <property type="term" value="P:flagellated sperm motility"/>
    <property type="evidence" value="ECO:0007669"/>
    <property type="project" value="UniProtKB-ARBA"/>
</dbReference>
<evidence type="ECO:0000256" key="1">
    <source>
        <dbReference type="ARBA" id="ARBA00004114"/>
    </source>
</evidence>
<sequence length="769" mass="84854">MIDSVKVRRQCSLDFYAHYEHLCAIEGCAPLATVKTKKFQGVLDINADRIKAADWVPLLAAIRQNKTLTSIAIKSFHHQGHGDTGSERQGPYVRRRIPAVRSKDLTNQLCKAIKGCLAISNELGNLELQGLLLREKDLILLTKGLANTASLQRLSLAHSPIGDAGLEIICQSVKNSASIKSIDFTGCSLTWRGTEHLASILKYQAMRRHGEAWAESLRYRRPDLDCMAGLRRITLNCNSLIGDRGATVLAECLGEDLWLKALDLQQCGITSEGAKSLLAAFETNTTLVVLDIRKNPLVDYALMKKILEKALMNADGTNLEYKWLPSPSPKDAKTKMKRRTVVLGNGRKGKATIRIVIWRHRGFSSKKSVSPGKTTSLDQDNYAPKPLPPGTRGFLPWRTAERAKHHRASSGKKTHEFPLQIQAGIPVKVTVESASESETETDGATEDAIGATDVTDSPDVINLKQHHQLQMDYEECQLRLKEEQKARVTAEERIKELEMENARLRNLNSSLSEVLHAQSVTSTILEDERVLGSIESSFQKFHAFLDLLKDAGLGQLASMAGIDQSDFGLWHRPQMTSTLTKPPSTPREMSFEEERHEHMHNFTPTSSAAVPSPVSFQADFGLCQVANSVPAGAAKGQEFQDIGLPQQSLPQDAKGKMDSWRMEENVSFQAISSQKSSQSVELKVRESSWRHPVVQHSMSDPSISVRSGYSNKFPSLPSENSKLSSKRLLYTASLAARGDQSTHQTYPPGNGAVGSDSEIEENIHSVGSL</sequence>
<name>A0A9Q1B2A9_9SAUR</name>
<gene>
    <name evidence="12" type="ORF">JRQ81_015456</name>
</gene>
<comment type="similarity">
    <text evidence="8">Belongs to the CEP78 family.</text>
</comment>
<feature type="compositionally biased region" description="Polar residues" evidence="11">
    <location>
        <begin position="365"/>
        <end position="379"/>
    </location>
</feature>
<dbReference type="InterPro" id="IPR001611">
    <property type="entry name" value="Leu-rich_rpt"/>
</dbReference>
<evidence type="ECO:0000313" key="12">
    <source>
        <dbReference type="EMBL" id="KAJ7329282.1"/>
    </source>
</evidence>
<evidence type="ECO:0000256" key="9">
    <source>
        <dbReference type="ARBA" id="ARBA00069623"/>
    </source>
</evidence>
<reference evidence="12" key="1">
    <citation type="journal article" date="2023" name="DNA Res.">
        <title>Chromosome-level genome assembly of Phrynocephalus forsythii using third-generation DNA sequencing and Hi-C analysis.</title>
        <authorList>
            <person name="Qi Y."/>
            <person name="Zhao W."/>
            <person name="Zhao Y."/>
            <person name="Niu C."/>
            <person name="Cao S."/>
            <person name="Zhang Y."/>
        </authorList>
    </citation>
    <scope>NUCLEOTIDE SEQUENCE</scope>
    <source>
        <tissue evidence="12">Muscle</tissue>
    </source>
</reference>
<evidence type="ECO:0000256" key="4">
    <source>
        <dbReference type="ARBA" id="ARBA00022794"/>
    </source>
</evidence>
<dbReference type="Pfam" id="PF13516">
    <property type="entry name" value="LRR_6"/>
    <property type="match status" value="2"/>
</dbReference>
<dbReference type="GO" id="GO:0005813">
    <property type="term" value="C:centrosome"/>
    <property type="evidence" value="ECO:0007669"/>
    <property type="project" value="TreeGrafter"/>
</dbReference>
<evidence type="ECO:0000256" key="7">
    <source>
        <dbReference type="ARBA" id="ARBA00023273"/>
    </source>
</evidence>
<keyword evidence="3" id="KW-0963">Cytoplasm</keyword>
<dbReference type="FunFam" id="3.80.10.10:FF:000057">
    <property type="entry name" value="Centrosomal protein of 78 kDa"/>
    <property type="match status" value="1"/>
</dbReference>
<keyword evidence="4" id="KW-0970">Cilium biogenesis/degradation</keyword>
<organism evidence="12 13">
    <name type="scientific">Phrynocephalus forsythii</name>
    <dbReference type="NCBI Taxonomy" id="171643"/>
    <lineage>
        <taxon>Eukaryota</taxon>
        <taxon>Metazoa</taxon>
        <taxon>Chordata</taxon>
        <taxon>Craniata</taxon>
        <taxon>Vertebrata</taxon>
        <taxon>Euteleostomi</taxon>
        <taxon>Lepidosauria</taxon>
        <taxon>Squamata</taxon>
        <taxon>Bifurcata</taxon>
        <taxon>Unidentata</taxon>
        <taxon>Episquamata</taxon>
        <taxon>Toxicofera</taxon>
        <taxon>Iguania</taxon>
        <taxon>Acrodonta</taxon>
        <taxon>Agamidae</taxon>
        <taxon>Agaminae</taxon>
        <taxon>Phrynocephalus</taxon>
    </lineage>
</organism>
<accession>A0A9Q1B2A9</accession>
<evidence type="ECO:0000256" key="6">
    <source>
        <dbReference type="ARBA" id="ARBA00023212"/>
    </source>
</evidence>
<dbReference type="Proteomes" id="UP001142489">
    <property type="component" value="Unassembled WGS sequence"/>
</dbReference>
<evidence type="ECO:0000313" key="13">
    <source>
        <dbReference type="Proteomes" id="UP001142489"/>
    </source>
</evidence>
<feature type="region of interest" description="Disordered" evidence="11">
    <location>
        <begin position="365"/>
        <end position="395"/>
    </location>
</feature>
<dbReference type="GO" id="GO:0036064">
    <property type="term" value="C:ciliary basal body"/>
    <property type="evidence" value="ECO:0007669"/>
    <property type="project" value="TreeGrafter"/>
</dbReference>
<protein>
    <recommendedName>
        <fullName evidence="9">Centrosomal protein of 78 kDa</fullName>
    </recommendedName>
</protein>
<evidence type="ECO:0000256" key="3">
    <source>
        <dbReference type="ARBA" id="ARBA00022490"/>
    </source>
</evidence>
<dbReference type="PANTHER" id="PTHR24110">
    <property type="entry name" value="CENTROSOMAL PROTEIN OF 78 KDA"/>
    <property type="match status" value="1"/>
</dbReference>
<comment type="caution">
    <text evidence="12">The sequence shown here is derived from an EMBL/GenBank/DDBJ whole genome shotgun (WGS) entry which is preliminary data.</text>
</comment>
<dbReference type="SUPFAM" id="SSF52047">
    <property type="entry name" value="RNI-like"/>
    <property type="match status" value="1"/>
</dbReference>
<dbReference type="AlphaFoldDB" id="A0A9Q1B2A9"/>
<dbReference type="PRINTS" id="PR02062">
    <property type="entry name" value="CENTROSOME78"/>
</dbReference>
<keyword evidence="5" id="KW-0969">Cilium</keyword>
<keyword evidence="13" id="KW-1185">Reference proteome</keyword>
<dbReference type="GO" id="GO:0044782">
    <property type="term" value="P:cilium organization"/>
    <property type="evidence" value="ECO:0007669"/>
    <property type="project" value="TreeGrafter"/>
</dbReference>